<protein>
    <submittedName>
        <fullName evidence="1">Uncharacterized protein</fullName>
    </submittedName>
</protein>
<sequence length="171" mass="19400">MPEHVESVNRIAAFFREQAETANPQWKDKFANFATALEAAKDELVRLYGLTSALPPDLGNVHDLPPELLEELSIAKSDELEDQLVTVINAYGGEATLDQILVGLYRKFKVSQKRRFIQNKLYRMSMVWSVDGKKGVYTTSEPDEFDDLLKDDIESKGFRIDTGNVEDEVPF</sequence>
<evidence type="ECO:0000313" key="1">
    <source>
        <dbReference type="EMBL" id="SHJ74141.1"/>
    </source>
</evidence>
<gene>
    <name evidence="1" type="ORF">SAMN05444142_1011214</name>
</gene>
<dbReference type="Proteomes" id="UP000324252">
    <property type="component" value="Unassembled WGS sequence"/>
</dbReference>
<evidence type="ECO:0000313" key="2">
    <source>
        <dbReference type="Proteomes" id="UP000324252"/>
    </source>
</evidence>
<keyword evidence="2" id="KW-1185">Reference proteome</keyword>
<dbReference type="RefSeq" id="WP_149785954.1">
    <property type="nucleotide sequence ID" value="NZ_FNIO01000001.1"/>
</dbReference>
<reference evidence="1 2" key="1">
    <citation type="submission" date="2016-11" db="EMBL/GenBank/DDBJ databases">
        <authorList>
            <person name="Varghese N."/>
            <person name="Submissions S."/>
        </authorList>
    </citation>
    <scope>NUCLEOTIDE SEQUENCE [LARGE SCALE GENOMIC DNA]</scope>
    <source>
        <strain evidence="1 2">DSM 29620</strain>
    </source>
</reference>
<proteinExistence type="predicted"/>
<dbReference type="EMBL" id="FQZZ01000001">
    <property type="protein sequence ID" value="SHJ74141.1"/>
    <property type="molecule type" value="Genomic_DNA"/>
</dbReference>
<dbReference type="OrthoDB" id="7860401at2"/>
<dbReference type="AlphaFoldDB" id="A0A1H0A3E1"/>
<name>A0A1H0A3E1_9RHOB</name>
<organism evidence="1 2">
    <name type="scientific">Lutimaribacter pacificus</name>
    <dbReference type="NCBI Taxonomy" id="391948"/>
    <lineage>
        <taxon>Bacteria</taxon>
        <taxon>Pseudomonadati</taxon>
        <taxon>Pseudomonadota</taxon>
        <taxon>Alphaproteobacteria</taxon>
        <taxon>Rhodobacterales</taxon>
        <taxon>Roseobacteraceae</taxon>
        <taxon>Lutimaribacter</taxon>
    </lineage>
</organism>
<accession>A0A1H0A3E1</accession>